<dbReference type="STRING" id="101091.A0A1C7MXC9"/>
<protein>
    <submittedName>
        <fullName evidence="2">DNA polymerase alpha-associated DNA helicase A</fullName>
    </submittedName>
</protein>
<dbReference type="GO" id="GO:0004386">
    <property type="term" value="F:helicase activity"/>
    <property type="evidence" value="ECO:0007669"/>
    <property type="project" value="InterPro"/>
</dbReference>
<feature type="domain" description="DNA2/NAM7 helicase helicase" evidence="1">
    <location>
        <begin position="149"/>
        <end position="241"/>
    </location>
</feature>
<reference evidence="2 3" key="1">
    <citation type="submission" date="2016-03" db="EMBL/GenBank/DDBJ databases">
        <title>Choanephora cucurbitarum.</title>
        <authorList>
            <person name="Min B."/>
            <person name="Park H."/>
            <person name="Park J.-H."/>
            <person name="Shin H.-D."/>
            <person name="Choi I.-G."/>
        </authorList>
    </citation>
    <scope>NUCLEOTIDE SEQUENCE [LARGE SCALE GENOMIC DNA]</scope>
    <source>
        <strain evidence="2 3">KUS-F28377</strain>
    </source>
</reference>
<accession>A0A1C7MXC9</accession>
<proteinExistence type="predicted"/>
<dbReference type="AlphaFoldDB" id="A0A1C7MXC9"/>
<dbReference type="InterPro" id="IPR041677">
    <property type="entry name" value="DNA2/NAM7_AAA_11"/>
</dbReference>
<evidence type="ECO:0000313" key="2">
    <source>
        <dbReference type="EMBL" id="OBZ81555.1"/>
    </source>
</evidence>
<keyword evidence="3" id="KW-1185">Reference proteome</keyword>
<feature type="domain" description="DNA2/NAM7 helicase helicase" evidence="1">
    <location>
        <begin position="253"/>
        <end position="313"/>
    </location>
</feature>
<dbReference type="InParanoid" id="A0A1C7MXC9"/>
<gene>
    <name evidence="2" type="primary">hcs1_1</name>
    <name evidence="2" type="ORF">A0J61_10396</name>
</gene>
<dbReference type="Gene3D" id="2.40.30.270">
    <property type="match status" value="1"/>
</dbReference>
<evidence type="ECO:0000313" key="3">
    <source>
        <dbReference type="Proteomes" id="UP000093000"/>
    </source>
</evidence>
<dbReference type="Proteomes" id="UP000093000">
    <property type="component" value="Unassembled WGS sequence"/>
</dbReference>
<name>A0A1C7MXC9_9FUNG</name>
<evidence type="ECO:0000259" key="1">
    <source>
        <dbReference type="Pfam" id="PF13086"/>
    </source>
</evidence>
<dbReference type="SUPFAM" id="SSF52540">
    <property type="entry name" value="P-loop containing nucleoside triphosphate hydrolases"/>
    <property type="match status" value="1"/>
</dbReference>
<dbReference type="EMBL" id="LUGH01001153">
    <property type="protein sequence ID" value="OBZ81555.1"/>
    <property type="molecule type" value="Genomic_DNA"/>
</dbReference>
<dbReference type="PANTHER" id="PTHR10887:SF495">
    <property type="entry name" value="HELICASE SENATAXIN ISOFORM X1-RELATED"/>
    <property type="match status" value="1"/>
</dbReference>
<organism evidence="2 3">
    <name type="scientific">Choanephora cucurbitarum</name>
    <dbReference type="NCBI Taxonomy" id="101091"/>
    <lineage>
        <taxon>Eukaryota</taxon>
        <taxon>Fungi</taxon>
        <taxon>Fungi incertae sedis</taxon>
        <taxon>Mucoromycota</taxon>
        <taxon>Mucoromycotina</taxon>
        <taxon>Mucoromycetes</taxon>
        <taxon>Mucorales</taxon>
        <taxon>Mucorineae</taxon>
        <taxon>Choanephoraceae</taxon>
        <taxon>Choanephoroideae</taxon>
        <taxon>Choanephora</taxon>
    </lineage>
</organism>
<dbReference type="InterPro" id="IPR027417">
    <property type="entry name" value="P-loop_NTPase"/>
</dbReference>
<sequence length="364" mass="40883">MSAPDSRKSLADLYYVSLGLRPTTHGKDMPIPQHKIKRGSIVSLANHGEYIYNIHDRRQAVVTKVEKERIEVAFYEDLQLIPTALMSKCQIVQLPCTTPFQRMLDALCQLKTLDSATHSSALTSVLLEKKEPSLPKQLPAEDYSLFDQKLNKDQKEAVRFALQSPEIALIHGPPGKTQTLVEIIRQLHKEKKTVLVTGPSNVFVDDLLKRVSKFKETRIVRTGHPARVAESSFPYCLGTLVPKGDMKSYQHDMLTSKVISEADVVFSTLCGSGHNTLKDIHFDVTIIDEASQASEPDCWIAILKSKKAVLAADYRKSSSNAPSTKDNKTIKKGMRTSNKYSYSLFERLLDTYGDSIKRTLQIKY</sequence>
<dbReference type="OrthoDB" id="6513042at2759"/>
<dbReference type="InterPro" id="IPR045055">
    <property type="entry name" value="DNA2/NAM7-like"/>
</dbReference>
<dbReference type="Pfam" id="PF13086">
    <property type="entry name" value="AAA_11"/>
    <property type="match status" value="2"/>
</dbReference>
<dbReference type="PANTHER" id="PTHR10887">
    <property type="entry name" value="DNA2/NAM7 HELICASE FAMILY"/>
    <property type="match status" value="1"/>
</dbReference>
<dbReference type="Gene3D" id="3.40.50.300">
    <property type="entry name" value="P-loop containing nucleotide triphosphate hydrolases"/>
    <property type="match status" value="1"/>
</dbReference>
<comment type="caution">
    <text evidence="2">The sequence shown here is derived from an EMBL/GenBank/DDBJ whole genome shotgun (WGS) entry which is preliminary data.</text>
</comment>